<dbReference type="InterPro" id="IPR013563">
    <property type="entry name" value="Oligopep_ABC_C"/>
</dbReference>
<evidence type="ECO:0000256" key="6">
    <source>
        <dbReference type="ARBA" id="ARBA00022741"/>
    </source>
</evidence>
<keyword evidence="9" id="KW-0472">Membrane</keyword>
<protein>
    <submittedName>
        <fullName evidence="11">ABC transporter, ATP-binding protein</fullName>
        <ecNumber evidence="11">3.6.3.-</ecNumber>
    </submittedName>
</protein>
<keyword evidence="5" id="KW-0997">Cell inner membrane</keyword>
<dbReference type="Proteomes" id="UP000003280">
    <property type="component" value="Unassembled WGS sequence"/>
</dbReference>
<dbReference type="GO" id="GO:0005524">
    <property type="term" value="F:ATP binding"/>
    <property type="evidence" value="ECO:0007669"/>
    <property type="project" value="UniProtKB-KW"/>
</dbReference>
<keyword evidence="12" id="KW-1185">Reference proteome</keyword>
<reference evidence="11 12" key="1">
    <citation type="submission" date="2010-07" db="EMBL/GenBank/DDBJ databases">
        <authorList>
            <person name="Muzny D."/>
            <person name="Qin X."/>
            <person name="Deng J."/>
            <person name="Jiang H."/>
            <person name="Liu Y."/>
            <person name="Qu J."/>
            <person name="Song X.-Z."/>
            <person name="Zhang L."/>
            <person name="Thornton R."/>
            <person name="Coyle M."/>
            <person name="Francisco L."/>
            <person name="Jackson L."/>
            <person name="Javaid M."/>
            <person name="Korchina V."/>
            <person name="Kovar C."/>
            <person name="Mata R."/>
            <person name="Mathew T."/>
            <person name="Ngo R."/>
            <person name="Nguyen L."/>
            <person name="Nguyen N."/>
            <person name="Okwuonu G."/>
            <person name="Ongeri F."/>
            <person name="Pham C."/>
            <person name="Simmons D."/>
            <person name="Wilczek-Boney K."/>
            <person name="Hale W."/>
            <person name="Jakkamsetti A."/>
            <person name="Pham P."/>
            <person name="Ruth R."/>
            <person name="San Lucas F."/>
            <person name="Warren J."/>
            <person name="Zhang J."/>
            <person name="Zhao Z."/>
            <person name="Zhou C."/>
            <person name="Zhu D."/>
            <person name="Lee S."/>
            <person name="Bess C."/>
            <person name="Blankenburg K."/>
            <person name="Forbes L."/>
            <person name="Fu Q."/>
            <person name="Gubbala S."/>
            <person name="Hirani K."/>
            <person name="Jayaseelan J.C."/>
            <person name="Lara F."/>
            <person name="Munidasa M."/>
            <person name="Palculict T."/>
            <person name="Patil S."/>
            <person name="Pu L.-L."/>
            <person name="Saada N."/>
            <person name="Tang L."/>
            <person name="Weissenberger G."/>
            <person name="Zhu Y."/>
            <person name="Hemphill L."/>
            <person name="Shang Y."/>
            <person name="Youmans B."/>
            <person name="Ayvaz T."/>
            <person name="Ross M."/>
            <person name="Santibanez J."/>
            <person name="Aqrawi P."/>
            <person name="Gross S."/>
            <person name="Joshi V."/>
            <person name="Fowler G."/>
            <person name="Nazareth L."/>
            <person name="Reid J."/>
            <person name="Worley K."/>
            <person name="Petrosino J."/>
            <person name="Highlander S."/>
            <person name="Gibbs R."/>
        </authorList>
    </citation>
    <scope>NUCLEOTIDE SEQUENCE [LARGE SCALE GENOMIC DNA]</scope>
    <source>
        <strain evidence="11 12">ATCC BAA-1640</strain>
    </source>
</reference>
<keyword evidence="7 11" id="KW-0067">ATP-binding</keyword>
<name>E0NL42_9FIRM</name>
<comment type="caution">
    <text evidence="11">The sequence shown here is derived from an EMBL/GenBank/DDBJ whole genome shotgun (WGS) entry which is preliminary data.</text>
</comment>
<dbReference type="Gene3D" id="3.40.50.300">
    <property type="entry name" value="P-loop containing nucleotide triphosphate hydrolases"/>
    <property type="match status" value="1"/>
</dbReference>
<organism evidence="11 12">
    <name type="scientific">Peptoniphilus duerdenii ATCC BAA-1640</name>
    <dbReference type="NCBI Taxonomy" id="862517"/>
    <lineage>
        <taxon>Bacteria</taxon>
        <taxon>Bacillati</taxon>
        <taxon>Bacillota</taxon>
        <taxon>Tissierellia</taxon>
        <taxon>Tissierellales</taxon>
        <taxon>Peptoniphilaceae</taxon>
        <taxon>Peptoniphilus</taxon>
    </lineage>
</organism>
<dbReference type="Pfam" id="PF08352">
    <property type="entry name" value="oligo_HPY"/>
    <property type="match status" value="1"/>
</dbReference>
<dbReference type="InterPro" id="IPR017871">
    <property type="entry name" value="ABC_transporter-like_CS"/>
</dbReference>
<evidence type="ECO:0000313" key="11">
    <source>
        <dbReference type="EMBL" id="EFM25475.1"/>
    </source>
</evidence>
<dbReference type="PROSITE" id="PS50893">
    <property type="entry name" value="ABC_TRANSPORTER_2"/>
    <property type="match status" value="1"/>
</dbReference>
<dbReference type="CDD" id="cd03257">
    <property type="entry name" value="ABC_NikE_OppD_transporters"/>
    <property type="match status" value="1"/>
</dbReference>
<keyword evidence="3" id="KW-0813">Transport</keyword>
<evidence type="ECO:0000256" key="7">
    <source>
        <dbReference type="ARBA" id="ARBA00022840"/>
    </source>
</evidence>
<evidence type="ECO:0000256" key="5">
    <source>
        <dbReference type="ARBA" id="ARBA00022519"/>
    </source>
</evidence>
<evidence type="ECO:0000256" key="2">
    <source>
        <dbReference type="ARBA" id="ARBA00005417"/>
    </source>
</evidence>
<dbReference type="AlphaFoldDB" id="E0NL42"/>
<keyword evidence="8" id="KW-1278">Translocase</keyword>
<dbReference type="InterPro" id="IPR003439">
    <property type="entry name" value="ABC_transporter-like_ATP-bd"/>
</dbReference>
<dbReference type="GO" id="GO:0005886">
    <property type="term" value="C:plasma membrane"/>
    <property type="evidence" value="ECO:0007669"/>
    <property type="project" value="UniProtKB-SubCell"/>
</dbReference>
<dbReference type="RefSeq" id="WP_008901696.1">
    <property type="nucleotide sequence ID" value="NZ_GL397071.1"/>
</dbReference>
<sequence>MMKKLLEIKDLTVGFDFQGEVKNAVNHVSFDIYEDDFVGLVGESGCGKSVTAQTILGIQHPNAKIISGEVNLKDENLLNFTEDEWMKYRGRSISMIFQEPMTALNPLMRVGSQIEEVLKIHYDFDKNKRRELVYKTMENAGLRDVKKLYNMYPHELSGGMQQRIMICVALIANPRILIADEPTTALDATIQMQILSLFKEIEQIYHGGILFITHDLTLVSRICKRVLVMYAGRIVESGPVDVIIDNPMHPYTKGLLKAIPSYKKRNEKLYNIPGQVPALRERKNECCPFHDRCEYSMDICKESFPGPTEDSGRIVYCHLYGGNNG</sequence>
<dbReference type="NCBIfam" id="TIGR01727">
    <property type="entry name" value="oligo_HPY"/>
    <property type="match status" value="1"/>
</dbReference>
<keyword evidence="6" id="KW-0547">Nucleotide-binding</keyword>
<dbReference type="PANTHER" id="PTHR43297:SF14">
    <property type="entry name" value="ATPASE AAA-TYPE CORE DOMAIN-CONTAINING PROTEIN"/>
    <property type="match status" value="1"/>
</dbReference>
<feature type="domain" description="ABC transporter" evidence="10">
    <location>
        <begin position="6"/>
        <end position="256"/>
    </location>
</feature>
<comment type="subcellular location">
    <subcellularLocation>
        <location evidence="1">Cell membrane</location>
        <topology evidence="1">Peripheral membrane protein</topology>
    </subcellularLocation>
</comment>
<evidence type="ECO:0000256" key="8">
    <source>
        <dbReference type="ARBA" id="ARBA00022967"/>
    </source>
</evidence>
<evidence type="ECO:0000256" key="4">
    <source>
        <dbReference type="ARBA" id="ARBA00022475"/>
    </source>
</evidence>
<dbReference type="InterPro" id="IPR027417">
    <property type="entry name" value="P-loop_NTPase"/>
</dbReference>
<dbReference type="STRING" id="862517.HMPREF9225_0881"/>
<evidence type="ECO:0000259" key="10">
    <source>
        <dbReference type="PROSITE" id="PS50893"/>
    </source>
</evidence>
<evidence type="ECO:0000256" key="3">
    <source>
        <dbReference type="ARBA" id="ARBA00022448"/>
    </source>
</evidence>
<dbReference type="Pfam" id="PF00005">
    <property type="entry name" value="ABC_tran"/>
    <property type="match status" value="1"/>
</dbReference>
<keyword evidence="4" id="KW-1003">Cell membrane</keyword>
<dbReference type="GO" id="GO:0015833">
    <property type="term" value="P:peptide transport"/>
    <property type="evidence" value="ECO:0007669"/>
    <property type="project" value="InterPro"/>
</dbReference>
<evidence type="ECO:0000313" key="12">
    <source>
        <dbReference type="Proteomes" id="UP000003280"/>
    </source>
</evidence>
<proteinExistence type="inferred from homology"/>
<dbReference type="EMBL" id="AEEH01000034">
    <property type="protein sequence ID" value="EFM25475.1"/>
    <property type="molecule type" value="Genomic_DNA"/>
</dbReference>
<dbReference type="PROSITE" id="PS00211">
    <property type="entry name" value="ABC_TRANSPORTER_1"/>
    <property type="match status" value="1"/>
</dbReference>
<dbReference type="eggNOG" id="COG0444">
    <property type="taxonomic scope" value="Bacteria"/>
</dbReference>
<dbReference type="InterPro" id="IPR003593">
    <property type="entry name" value="AAA+_ATPase"/>
</dbReference>
<dbReference type="GO" id="GO:0016887">
    <property type="term" value="F:ATP hydrolysis activity"/>
    <property type="evidence" value="ECO:0007669"/>
    <property type="project" value="InterPro"/>
</dbReference>
<evidence type="ECO:0000256" key="9">
    <source>
        <dbReference type="ARBA" id="ARBA00023136"/>
    </source>
</evidence>
<gene>
    <name evidence="11" type="ORF">HMPREF9225_0881</name>
</gene>
<dbReference type="SMART" id="SM00382">
    <property type="entry name" value="AAA"/>
    <property type="match status" value="1"/>
</dbReference>
<dbReference type="SUPFAM" id="SSF52540">
    <property type="entry name" value="P-loop containing nucleoside triphosphate hydrolases"/>
    <property type="match status" value="1"/>
</dbReference>
<comment type="similarity">
    <text evidence="2">Belongs to the ABC transporter superfamily.</text>
</comment>
<evidence type="ECO:0000256" key="1">
    <source>
        <dbReference type="ARBA" id="ARBA00004202"/>
    </source>
</evidence>
<dbReference type="FunFam" id="3.40.50.300:FF:000016">
    <property type="entry name" value="Oligopeptide ABC transporter ATP-binding component"/>
    <property type="match status" value="1"/>
</dbReference>
<keyword evidence="11" id="KW-0378">Hydrolase</keyword>
<dbReference type="InterPro" id="IPR050388">
    <property type="entry name" value="ABC_Ni/Peptide_Import"/>
</dbReference>
<dbReference type="EC" id="3.6.3.-" evidence="11"/>
<accession>E0NL42</accession>
<dbReference type="HOGENOM" id="CLU_000604_1_23_9"/>
<dbReference type="PANTHER" id="PTHR43297">
    <property type="entry name" value="OLIGOPEPTIDE TRANSPORT ATP-BINDING PROTEIN APPD"/>
    <property type="match status" value="1"/>
</dbReference>